<feature type="repeat" description="PPR" evidence="5">
    <location>
        <begin position="241"/>
        <end position="275"/>
    </location>
</feature>
<evidence type="ECO:0000256" key="4">
    <source>
        <dbReference type="ARBA" id="ARBA00023128"/>
    </source>
</evidence>
<feature type="repeat" description="PPR" evidence="5">
    <location>
        <begin position="546"/>
        <end position="580"/>
    </location>
</feature>
<evidence type="ECO:0000256" key="3">
    <source>
        <dbReference type="ARBA" id="ARBA00022946"/>
    </source>
</evidence>
<comment type="subcellular location">
    <subcellularLocation>
        <location evidence="1">Mitochondrion</location>
    </subcellularLocation>
</comment>
<evidence type="ECO:0000256" key="2">
    <source>
        <dbReference type="ARBA" id="ARBA00022737"/>
    </source>
</evidence>
<dbReference type="AlphaFoldDB" id="A0A8B8JB05"/>
<dbReference type="FunFam" id="1.25.40.10:FF:000366">
    <property type="entry name" value="Pentatricopeptide (PPR) repeat-containing protein"/>
    <property type="match status" value="1"/>
</dbReference>
<dbReference type="NCBIfam" id="TIGR00756">
    <property type="entry name" value="PPR"/>
    <property type="match status" value="5"/>
</dbReference>
<dbReference type="GeneID" id="103719157"/>
<evidence type="ECO:0000256" key="5">
    <source>
        <dbReference type="PROSITE-ProRule" id="PRU00708"/>
    </source>
</evidence>
<dbReference type="PANTHER" id="PTHR47926">
    <property type="entry name" value="PENTATRICOPEPTIDE REPEAT-CONTAINING PROTEIN"/>
    <property type="match status" value="1"/>
</dbReference>
<gene>
    <name evidence="7 8" type="primary">LOC103719157</name>
</gene>
<reference evidence="6" key="1">
    <citation type="journal article" date="2019" name="Nat. Commun.">
        <title>Genome-wide association mapping of date palm fruit traits.</title>
        <authorList>
            <person name="Hazzouri K.M."/>
            <person name="Gros-Balthazard M."/>
            <person name="Flowers J.M."/>
            <person name="Copetti D."/>
            <person name="Lemansour A."/>
            <person name="Lebrun M."/>
            <person name="Masmoudi K."/>
            <person name="Ferrand S."/>
            <person name="Dhar M.I."/>
            <person name="Fresquez Z.A."/>
            <person name="Rosas U."/>
            <person name="Zhang J."/>
            <person name="Talag J."/>
            <person name="Lee S."/>
            <person name="Kudrna D."/>
            <person name="Powell R.F."/>
            <person name="Leitch I.J."/>
            <person name="Krueger R.R."/>
            <person name="Wing R.A."/>
            <person name="Amiri K.M.A."/>
            <person name="Purugganan M.D."/>
        </authorList>
    </citation>
    <scope>NUCLEOTIDE SEQUENCE [LARGE SCALE GENOMIC DNA]</scope>
    <source>
        <strain evidence="6">cv. Khalas</strain>
    </source>
</reference>
<dbReference type="InterPro" id="IPR046848">
    <property type="entry name" value="E_motif"/>
</dbReference>
<sequence length="771" mass="86355">MTYNMITSFRKHQRLYFCTSSRHPSPRPSISSPHFVTQQCSNDFISSLCRQKRFREALQAFHSLRAQKLNFQLHPSTYARLFLACSQLKSLHHGRLVHHHLSDSGVAADVILRNHILNMYGKCGSLEEARQLFDAMPERNLVSWTSMISGYSQNHREWEAVELYVEMLRSGLAPDQFALGSVVRACSGLSDVELGKQLHCHTVKSDCGAARIVQNALISMYSKSERIENASVVFERMVEKDLISWGSMIAGFAQQGCELDALHLFKEMLDMGVHRPNEFLFGSAFSACGGIVQSGLGEQLHGLSIKFGLENDTFAGCSLSDMYARCGRLDCAKKAFYSIDMPDLVSWNSIINAFSCVGLINESILFFSELRDFGLQPDDITARCLLCACTVSDSLHQGQLVHSCILKIGLDLNVAVQNALLMMYSKCSDLSTALDLFNEMNDWDLVSWNTILTACLQHQQSEEVFWLLKLMRSLNSKLDQITLNMILSACADLGYLEMGNQVHAYALKVGLEADSMVRNGLIDTYAKCGSLHDARKLFDWMGNNCDVFSWSSLIVGYAQFGYAKESLELFACMQSLGIRPNHVTFVGVLTACSRVGLVDEGCYYYSIMEDEHGIVPTREHCSCVVDLLARAGRLSEAERFIDQMPFEPAVVMWKTLLAACRLYNNVEIGKRAAEGILKIDPSNSAAYVLLCNIYASSGHWDDFARLRKLMKRSGVRKSPGKSWIKVRGEVSVFIVEDKSHPASEAIYVMLGLLGFEMRESGYAPKASRWHE</sequence>
<reference evidence="7 8" key="2">
    <citation type="submission" date="2025-04" db="UniProtKB">
        <authorList>
            <consortium name="RefSeq"/>
        </authorList>
    </citation>
    <scope>IDENTIFICATION</scope>
    <source>
        <tissue evidence="7 8">Young leaves</tissue>
    </source>
</reference>
<dbReference type="KEGG" id="pda:103719157"/>
<keyword evidence="3" id="KW-0809">Transit peptide</keyword>
<dbReference type="FunFam" id="1.25.40.10:FF:000501">
    <property type="entry name" value="Putative pentatricopeptide repeat-containing protein mitochondrial"/>
    <property type="match status" value="1"/>
</dbReference>
<feature type="repeat" description="PPR" evidence="5">
    <location>
        <begin position="444"/>
        <end position="478"/>
    </location>
</feature>
<protein>
    <submittedName>
        <fullName evidence="7 8">Pentatricopeptide repeat-containing protein At3g53360, mitochondrial</fullName>
    </submittedName>
</protein>
<dbReference type="Gene3D" id="1.25.40.10">
    <property type="entry name" value="Tetratricopeptide repeat domain"/>
    <property type="match status" value="5"/>
</dbReference>
<proteinExistence type="predicted"/>
<dbReference type="Pfam" id="PF01535">
    <property type="entry name" value="PPR"/>
    <property type="match status" value="10"/>
</dbReference>
<dbReference type="OrthoDB" id="185373at2759"/>
<dbReference type="RefSeq" id="XP_026665074.2">
    <property type="nucleotide sequence ID" value="XM_026809273.2"/>
</dbReference>
<keyword evidence="2" id="KW-0677">Repeat</keyword>
<dbReference type="GO" id="GO:0003723">
    <property type="term" value="F:RNA binding"/>
    <property type="evidence" value="ECO:0007669"/>
    <property type="project" value="InterPro"/>
</dbReference>
<dbReference type="InterPro" id="IPR046960">
    <property type="entry name" value="PPR_At4g14850-like_plant"/>
</dbReference>
<feature type="repeat" description="PPR" evidence="5">
    <location>
        <begin position="343"/>
        <end position="377"/>
    </location>
</feature>
<evidence type="ECO:0000313" key="7">
    <source>
        <dbReference type="RefSeq" id="XP_008806485.2"/>
    </source>
</evidence>
<feature type="repeat" description="PPR" evidence="5">
    <location>
        <begin position="109"/>
        <end position="139"/>
    </location>
</feature>
<keyword evidence="4" id="KW-0496">Mitochondrion</keyword>
<name>A0A8B8JB05_PHODC</name>
<evidence type="ECO:0000256" key="1">
    <source>
        <dbReference type="ARBA" id="ARBA00004173"/>
    </source>
</evidence>
<dbReference type="PROSITE" id="PS51375">
    <property type="entry name" value="PPR"/>
    <property type="match status" value="7"/>
</dbReference>
<evidence type="ECO:0000313" key="6">
    <source>
        <dbReference type="Proteomes" id="UP000228380"/>
    </source>
</evidence>
<keyword evidence="6" id="KW-1185">Reference proteome</keyword>
<dbReference type="GO" id="GO:0009451">
    <property type="term" value="P:RNA modification"/>
    <property type="evidence" value="ECO:0007669"/>
    <property type="project" value="InterPro"/>
</dbReference>
<dbReference type="InterPro" id="IPR002885">
    <property type="entry name" value="PPR_rpt"/>
</dbReference>
<dbReference type="GO" id="GO:0005739">
    <property type="term" value="C:mitochondrion"/>
    <property type="evidence" value="ECO:0007669"/>
    <property type="project" value="UniProtKB-SubCell"/>
</dbReference>
<dbReference type="PANTHER" id="PTHR47926:SF420">
    <property type="entry name" value="REPEAT-CONTAINING PROTEIN, PUTATIVE-RELATED"/>
    <property type="match status" value="1"/>
</dbReference>
<dbReference type="FunFam" id="1.25.40.10:FF:000031">
    <property type="entry name" value="Pentatricopeptide repeat-containing protein mitochondrial"/>
    <property type="match status" value="1"/>
</dbReference>
<evidence type="ECO:0000313" key="8">
    <source>
        <dbReference type="RefSeq" id="XP_026665074.2"/>
    </source>
</evidence>
<dbReference type="Proteomes" id="UP000228380">
    <property type="component" value="Chromosome 11"/>
</dbReference>
<dbReference type="RefSeq" id="XP_008806485.2">
    <property type="nucleotide sequence ID" value="XM_008808263.3"/>
</dbReference>
<dbReference type="InterPro" id="IPR011990">
    <property type="entry name" value="TPR-like_helical_dom_sf"/>
</dbReference>
<feature type="repeat" description="PPR" evidence="5">
    <location>
        <begin position="140"/>
        <end position="174"/>
    </location>
</feature>
<dbReference type="Pfam" id="PF20431">
    <property type="entry name" value="E_motif"/>
    <property type="match status" value="1"/>
</dbReference>
<dbReference type="FunFam" id="1.25.40.10:FF:000381">
    <property type="entry name" value="Pentatricopeptide repeat-containing protein"/>
    <property type="match status" value="1"/>
</dbReference>
<dbReference type="FunFam" id="1.25.40.10:FF:000196">
    <property type="entry name" value="Pentatricopeptide repeat-containing protein At4g14850"/>
    <property type="match status" value="1"/>
</dbReference>
<accession>A0A8B8JB05</accession>
<feature type="repeat" description="PPR" evidence="5">
    <location>
        <begin position="683"/>
        <end position="717"/>
    </location>
</feature>
<organism evidence="6 8">
    <name type="scientific">Phoenix dactylifera</name>
    <name type="common">Date palm</name>
    <dbReference type="NCBI Taxonomy" id="42345"/>
    <lineage>
        <taxon>Eukaryota</taxon>
        <taxon>Viridiplantae</taxon>
        <taxon>Streptophyta</taxon>
        <taxon>Embryophyta</taxon>
        <taxon>Tracheophyta</taxon>
        <taxon>Spermatophyta</taxon>
        <taxon>Magnoliopsida</taxon>
        <taxon>Liliopsida</taxon>
        <taxon>Arecaceae</taxon>
        <taxon>Coryphoideae</taxon>
        <taxon>Phoeniceae</taxon>
        <taxon>Phoenix</taxon>
    </lineage>
</organism>
<dbReference type="SUPFAM" id="SSF48452">
    <property type="entry name" value="TPR-like"/>
    <property type="match status" value="1"/>
</dbReference>